<dbReference type="RefSeq" id="WP_063496428.1">
    <property type="nucleotide sequence ID" value="NZ_CP014578.1"/>
</dbReference>
<sequence>MMIFALDFGPLMGVRLLGRSIRWRDEEIEIAFLWGIESKALLNGQIVLCEGNFLGLFIYRPAGRLLRRDAGRPVYNPESADVGLMAVLSQ</sequence>
<dbReference type="EMBL" id="CP014578">
    <property type="protein sequence ID" value="ANB73019.1"/>
    <property type="molecule type" value="Genomic_DNA"/>
</dbReference>
<accession>A0A160FKP5</accession>
<dbReference type="KEGG" id="buz:AYM40_12080"/>
<gene>
    <name evidence="1" type="ORF">AYM40_12080</name>
</gene>
<name>A0A160FKP5_9BURK</name>
<reference evidence="1 2" key="1">
    <citation type="journal article" date="2016" name="Gene">
        <title>PacBio SMRT assembly of a complex multi-replicon genome reveals chlorocatechol degradative operon in a region of genome plasticity.</title>
        <authorList>
            <person name="Ricker N."/>
            <person name="Shen S.Y."/>
            <person name="Goordial J."/>
            <person name="Jin S."/>
            <person name="Fulthorpe R.R."/>
        </authorList>
    </citation>
    <scope>NUCLEOTIDE SEQUENCE [LARGE SCALE GENOMIC DNA]</scope>
    <source>
        <strain evidence="1 2">OLGA172</strain>
    </source>
</reference>
<dbReference type="Proteomes" id="UP000076852">
    <property type="component" value="Chromosome 1"/>
</dbReference>
<keyword evidence="2" id="KW-1185">Reference proteome</keyword>
<evidence type="ECO:0000313" key="2">
    <source>
        <dbReference type="Proteomes" id="UP000076852"/>
    </source>
</evidence>
<dbReference type="AlphaFoldDB" id="A0A160FKP5"/>
<proteinExistence type="predicted"/>
<organism evidence="1 2">
    <name type="scientific">Paraburkholderia phytofirmans OLGA172</name>
    <dbReference type="NCBI Taxonomy" id="1417228"/>
    <lineage>
        <taxon>Bacteria</taxon>
        <taxon>Pseudomonadati</taxon>
        <taxon>Pseudomonadota</taxon>
        <taxon>Betaproteobacteria</taxon>
        <taxon>Burkholderiales</taxon>
        <taxon>Burkholderiaceae</taxon>
        <taxon>Paraburkholderia</taxon>
    </lineage>
</organism>
<protein>
    <submittedName>
        <fullName evidence="1">Uncharacterized protein</fullName>
    </submittedName>
</protein>
<evidence type="ECO:0000313" key="1">
    <source>
        <dbReference type="EMBL" id="ANB73019.1"/>
    </source>
</evidence>